<reference evidence="2" key="1">
    <citation type="journal article" date="2019" name="Int. J. Syst. Evol. Microbiol.">
        <title>The Global Catalogue of Microorganisms (GCM) 10K type strain sequencing project: providing services to taxonomists for standard genome sequencing and annotation.</title>
        <authorList>
            <consortium name="The Broad Institute Genomics Platform"/>
            <consortium name="The Broad Institute Genome Sequencing Center for Infectious Disease"/>
            <person name="Wu L."/>
            <person name="Ma J."/>
        </authorList>
    </citation>
    <scope>NUCLEOTIDE SEQUENCE [LARGE SCALE GENOMIC DNA]</scope>
    <source>
        <strain evidence="2">KACC 14249</strain>
    </source>
</reference>
<keyword evidence="2" id="KW-1185">Reference proteome</keyword>
<proteinExistence type="predicted"/>
<sequence>MSAPVATVQDVIVRLQGIDHDLPARDGAAVFNHMYLTVTEQVAEGLAGAPVFRDPAFMAQLDVTFASLWLAAYDAPADAVPKAWAPLFERRHDDAVLAIQFALAGMNAHIAHDLPVALVATCRRLDRSPDDADVHADYEKVNELLAACESEIRRSFLTEVGQALDHRLGPVVHLIDSWNIDKARDVAWVNALAMWEMRRVGSLARRYVAALAGTVGMASRCLLTPVDRI</sequence>
<accession>A0ABW1J9W0</accession>
<evidence type="ECO:0000313" key="2">
    <source>
        <dbReference type="Proteomes" id="UP001596189"/>
    </source>
</evidence>
<dbReference type="Proteomes" id="UP001596189">
    <property type="component" value="Unassembled WGS sequence"/>
</dbReference>
<protein>
    <submittedName>
        <fullName evidence="1">DUF5995 family protein</fullName>
    </submittedName>
</protein>
<dbReference type="Pfam" id="PF19458">
    <property type="entry name" value="DUF5995"/>
    <property type="match status" value="1"/>
</dbReference>
<gene>
    <name evidence="1" type="ORF">ACFQDO_02740</name>
</gene>
<evidence type="ECO:0000313" key="1">
    <source>
        <dbReference type="EMBL" id="MFC6006036.1"/>
    </source>
</evidence>
<dbReference type="EMBL" id="JBHSRD010000002">
    <property type="protein sequence ID" value="MFC6006036.1"/>
    <property type="molecule type" value="Genomic_DNA"/>
</dbReference>
<organism evidence="1 2">
    <name type="scientific">Angustibacter luteus</name>
    <dbReference type="NCBI Taxonomy" id="658456"/>
    <lineage>
        <taxon>Bacteria</taxon>
        <taxon>Bacillati</taxon>
        <taxon>Actinomycetota</taxon>
        <taxon>Actinomycetes</taxon>
        <taxon>Kineosporiales</taxon>
        <taxon>Kineosporiaceae</taxon>
    </lineage>
</organism>
<dbReference type="InterPro" id="IPR046037">
    <property type="entry name" value="DUF5995"/>
</dbReference>
<comment type="caution">
    <text evidence="1">The sequence shown here is derived from an EMBL/GenBank/DDBJ whole genome shotgun (WGS) entry which is preliminary data.</text>
</comment>
<dbReference type="RefSeq" id="WP_345716901.1">
    <property type="nucleotide sequence ID" value="NZ_BAABFP010000005.1"/>
</dbReference>
<name>A0ABW1J9W0_9ACTN</name>